<evidence type="ECO:0000256" key="8">
    <source>
        <dbReference type="ARBA" id="ARBA00022776"/>
    </source>
</evidence>
<evidence type="ECO:0000256" key="10">
    <source>
        <dbReference type="ARBA" id="ARBA00022840"/>
    </source>
</evidence>
<evidence type="ECO:0000256" key="14">
    <source>
        <dbReference type="ARBA" id="ARBA00048367"/>
    </source>
</evidence>
<comment type="subcellular location">
    <subcellularLocation>
        <location evidence="1">Nucleus</location>
    </subcellularLocation>
</comment>
<reference evidence="19" key="1">
    <citation type="journal article" date="1997" name="Gene">
        <title>Identification of p34cdc2 kinase from sea urchin Hemicentrotus pulcherrimus and its involvement in the phosphorylation of myosin II regulatory light chain in the metaphase extract.</title>
        <authorList>
            <person name="Komatsu S."/>
            <person name="Murata-Hori M."/>
            <person name="Totsukawa G."/>
            <person name="Murai N."/>
            <person name="Fujimoto H."/>
            <person name="Mabuchi I."/>
            <person name="Hosoya H."/>
        </authorList>
    </citation>
    <scope>NUCLEOTIDE SEQUENCE</scope>
</reference>
<accession>O18331</accession>
<evidence type="ECO:0000256" key="6">
    <source>
        <dbReference type="ARBA" id="ARBA00022679"/>
    </source>
</evidence>
<dbReference type="GO" id="GO:0005634">
    <property type="term" value="C:nucleus"/>
    <property type="evidence" value="ECO:0007669"/>
    <property type="project" value="UniProtKB-SubCell"/>
</dbReference>
<dbReference type="GO" id="GO:0008353">
    <property type="term" value="F:RNA polymerase II CTD heptapeptide repeat kinase activity"/>
    <property type="evidence" value="ECO:0007669"/>
    <property type="project" value="UniProtKB-EC"/>
</dbReference>
<feature type="domain" description="Protein kinase" evidence="18">
    <location>
        <begin position="4"/>
        <end position="286"/>
    </location>
</feature>
<dbReference type="CDD" id="cd07861">
    <property type="entry name" value="STKc_CDK1_euk"/>
    <property type="match status" value="1"/>
</dbReference>
<keyword evidence="6" id="KW-0808">Transferase</keyword>
<dbReference type="GO" id="GO:0004693">
    <property type="term" value="F:cyclin-dependent protein serine/threonine kinase activity"/>
    <property type="evidence" value="ECO:0007669"/>
    <property type="project" value="UniProtKB-EC"/>
</dbReference>
<comment type="similarity">
    <text evidence="2">Belongs to the protein kinase superfamily. CMGC Ser/Thr protein kinase family. CDC2/CDKX subfamily.</text>
</comment>
<dbReference type="InterPro" id="IPR008271">
    <property type="entry name" value="Ser/Thr_kinase_AS"/>
</dbReference>
<dbReference type="Pfam" id="PF00069">
    <property type="entry name" value="Pkinase"/>
    <property type="match status" value="1"/>
</dbReference>
<dbReference type="InterPro" id="IPR017441">
    <property type="entry name" value="Protein_kinase_ATP_BS"/>
</dbReference>
<dbReference type="PROSITE" id="PS50011">
    <property type="entry name" value="PROTEIN_KINASE_DOM"/>
    <property type="match status" value="1"/>
</dbReference>
<keyword evidence="7 16" id="KW-0547">Nucleotide-binding</keyword>
<evidence type="ECO:0000256" key="16">
    <source>
        <dbReference type="PROSITE-ProRule" id="PRU10141"/>
    </source>
</evidence>
<dbReference type="EMBL" id="D82878">
    <property type="protein sequence ID" value="BAA23218.1"/>
    <property type="molecule type" value="mRNA"/>
</dbReference>
<evidence type="ECO:0000256" key="1">
    <source>
        <dbReference type="ARBA" id="ARBA00004123"/>
    </source>
</evidence>
<keyword evidence="3 17" id="KW-0723">Serine/threonine-protein kinase</keyword>
<evidence type="ECO:0000256" key="9">
    <source>
        <dbReference type="ARBA" id="ARBA00022777"/>
    </source>
</evidence>
<organism evidence="19">
    <name type="scientific">Hemicentrotus pulcherrimus</name>
    <name type="common">Sea urchin</name>
    <name type="synonym">Strongylocentrotus pulcherrimus</name>
    <dbReference type="NCBI Taxonomy" id="7650"/>
    <lineage>
        <taxon>Eukaryota</taxon>
        <taxon>Metazoa</taxon>
        <taxon>Echinodermata</taxon>
        <taxon>Eleutherozoa</taxon>
        <taxon>Echinozoa</taxon>
        <taxon>Echinoidea</taxon>
        <taxon>Euechinoidea</taxon>
        <taxon>Echinacea</taxon>
        <taxon>Camarodonta</taxon>
        <taxon>Echinidea</taxon>
        <taxon>Strongylocentrotidae</taxon>
        <taxon>Hemicentrotus</taxon>
    </lineage>
</organism>
<dbReference type="PROSITE" id="PS00107">
    <property type="entry name" value="PROTEIN_KINASE_ATP"/>
    <property type="match status" value="1"/>
</dbReference>
<evidence type="ECO:0000259" key="18">
    <source>
        <dbReference type="PROSITE" id="PS50011"/>
    </source>
</evidence>
<evidence type="ECO:0000256" key="5">
    <source>
        <dbReference type="ARBA" id="ARBA00022618"/>
    </source>
</evidence>
<dbReference type="InterPro" id="IPR000719">
    <property type="entry name" value="Prot_kinase_dom"/>
</dbReference>
<proteinExistence type="evidence at transcript level"/>
<dbReference type="PANTHER" id="PTHR24056">
    <property type="entry name" value="CELL DIVISION PROTEIN KINASE"/>
    <property type="match status" value="1"/>
</dbReference>
<dbReference type="GO" id="GO:0007095">
    <property type="term" value="P:mitotic G2 DNA damage checkpoint signaling"/>
    <property type="evidence" value="ECO:0007669"/>
    <property type="project" value="TreeGrafter"/>
</dbReference>
<comment type="catalytic activity">
    <reaction evidence="14">
        <text>L-seryl-[protein] + ATP = O-phospho-L-seryl-[protein] + ADP + H(+)</text>
        <dbReference type="Rhea" id="RHEA:17989"/>
        <dbReference type="Rhea" id="RHEA-COMP:9863"/>
        <dbReference type="Rhea" id="RHEA-COMP:11604"/>
        <dbReference type="ChEBI" id="CHEBI:15378"/>
        <dbReference type="ChEBI" id="CHEBI:29999"/>
        <dbReference type="ChEBI" id="CHEBI:30616"/>
        <dbReference type="ChEBI" id="CHEBI:83421"/>
        <dbReference type="ChEBI" id="CHEBI:456216"/>
        <dbReference type="EC" id="2.7.11.22"/>
    </reaction>
</comment>
<evidence type="ECO:0000256" key="2">
    <source>
        <dbReference type="ARBA" id="ARBA00006485"/>
    </source>
</evidence>
<dbReference type="FunFam" id="3.30.200.20:FF:000027">
    <property type="entry name" value="Putative Cyclin-dependent kinase 1"/>
    <property type="match status" value="1"/>
</dbReference>
<evidence type="ECO:0000256" key="17">
    <source>
        <dbReference type="RuleBase" id="RU000304"/>
    </source>
</evidence>
<dbReference type="Gene3D" id="1.10.510.10">
    <property type="entry name" value="Transferase(Phosphotransferase) domain 1"/>
    <property type="match status" value="1"/>
</dbReference>
<keyword evidence="11" id="KW-0539">Nucleus</keyword>
<keyword evidence="4" id="KW-0597">Phosphoprotein</keyword>
<name>O18331_HEMPU</name>
<evidence type="ECO:0000256" key="4">
    <source>
        <dbReference type="ARBA" id="ARBA00022553"/>
    </source>
</evidence>
<keyword evidence="8" id="KW-0498">Mitosis</keyword>
<comment type="catalytic activity">
    <reaction evidence="15">
        <text>[DNA-directed RNA polymerase] + ATP = phospho-[DNA-directed RNA polymerase] + ADP + H(+)</text>
        <dbReference type="Rhea" id="RHEA:10216"/>
        <dbReference type="Rhea" id="RHEA-COMP:11321"/>
        <dbReference type="Rhea" id="RHEA-COMP:11322"/>
        <dbReference type="ChEBI" id="CHEBI:15378"/>
        <dbReference type="ChEBI" id="CHEBI:30616"/>
        <dbReference type="ChEBI" id="CHEBI:43176"/>
        <dbReference type="ChEBI" id="CHEBI:68546"/>
        <dbReference type="ChEBI" id="CHEBI:456216"/>
        <dbReference type="EC" id="2.7.11.23"/>
    </reaction>
</comment>
<dbReference type="PROSITE" id="PS00108">
    <property type="entry name" value="PROTEIN_KINASE_ST"/>
    <property type="match status" value="1"/>
</dbReference>
<keyword evidence="12" id="KW-0131">Cell cycle</keyword>
<protein>
    <submittedName>
        <fullName evidence="19">p34cdc2</fullName>
    </submittedName>
</protein>
<dbReference type="InterPro" id="IPR050108">
    <property type="entry name" value="CDK"/>
</dbReference>
<evidence type="ECO:0000256" key="11">
    <source>
        <dbReference type="ARBA" id="ARBA00023242"/>
    </source>
</evidence>
<evidence type="ECO:0000256" key="12">
    <source>
        <dbReference type="ARBA" id="ARBA00023306"/>
    </source>
</evidence>
<dbReference type="PANTHER" id="PTHR24056:SF334">
    <property type="entry name" value="CYCLIN-DEPENDENT KINASE 1"/>
    <property type="match status" value="1"/>
</dbReference>
<evidence type="ECO:0000256" key="13">
    <source>
        <dbReference type="ARBA" id="ARBA00047811"/>
    </source>
</evidence>
<dbReference type="FunFam" id="1.10.510.10:FF:000184">
    <property type="entry name" value="cyclin-dependent kinase 5 homolog"/>
    <property type="match status" value="1"/>
</dbReference>
<dbReference type="SMART" id="SM00220">
    <property type="entry name" value="S_TKc"/>
    <property type="match status" value="1"/>
</dbReference>
<keyword evidence="9" id="KW-0418">Kinase</keyword>
<feature type="binding site" evidence="16">
    <location>
        <position position="33"/>
    </location>
    <ligand>
        <name>ATP</name>
        <dbReference type="ChEBI" id="CHEBI:30616"/>
    </ligand>
</feature>
<dbReference type="SUPFAM" id="SSF56112">
    <property type="entry name" value="Protein kinase-like (PK-like)"/>
    <property type="match status" value="1"/>
</dbReference>
<dbReference type="GO" id="GO:0000086">
    <property type="term" value="P:G2/M transition of mitotic cell cycle"/>
    <property type="evidence" value="ECO:0007669"/>
    <property type="project" value="TreeGrafter"/>
</dbReference>
<dbReference type="Gene3D" id="3.30.200.20">
    <property type="entry name" value="Phosphorylase Kinase, domain 1"/>
    <property type="match status" value="1"/>
</dbReference>
<evidence type="ECO:0000313" key="19">
    <source>
        <dbReference type="EMBL" id="BAA23218.1"/>
    </source>
</evidence>
<evidence type="ECO:0000256" key="15">
    <source>
        <dbReference type="ARBA" id="ARBA00049280"/>
    </source>
</evidence>
<keyword evidence="5" id="KW-0132">Cell division</keyword>
<comment type="catalytic activity">
    <reaction evidence="13">
        <text>L-threonyl-[protein] + ATP = O-phospho-L-threonyl-[protein] + ADP + H(+)</text>
        <dbReference type="Rhea" id="RHEA:46608"/>
        <dbReference type="Rhea" id="RHEA-COMP:11060"/>
        <dbReference type="Rhea" id="RHEA-COMP:11605"/>
        <dbReference type="ChEBI" id="CHEBI:15378"/>
        <dbReference type="ChEBI" id="CHEBI:30013"/>
        <dbReference type="ChEBI" id="CHEBI:30616"/>
        <dbReference type="ChEBI" id="CHEBI:61977"/>
        <dbReference type="ChEBI" id="CHEBI:456216"/>
        <dbReference type="EC" id="2.7.11.22"/>
    </reaction>
</comment>
<dbReference type="InterPro" id="IPR011009">
    <property type="entry name" value="Kinase-like_dom_sf"/>
</dbReference>
<dbReference type="GO" id="GO:0005524">
    <property type="term" value="F:ATP binding"/>
    <property type="evidence" value="ECO:0007669"/>
    <property type="project" value="UniProtKB-UniRule"/>
</dbReference>
<evidence type="ECO:0000256" key="3">
    <source>
        <dbReference type="ARBA" id="ARBA00022527"/>
    </source>
</evidence>
<keyword evidence="10 16" id="KW-0067">ATP-binding</keyword>
<evidence type="ECO:0000256" key="7">
    <source>
        <dbReference type="ARBA" id="ARBA00022741"/>
    </source>
</evidence>
<dbReference type="AlphaFoldDB" id="O18331"/>
<dbReference type="GO" id="GO:0051301">
    <property type="term" value="P:cell division"/>
    <property type="evidence" value="ECO:0007669"/>
    <property type="project" value="UniProtKB-KW"/>
</dbReference>
<sequence length="301" mass="34752">MEDFTKIEKLGEGTYGVVYKGRHKRTGKIVALKKIRLESEEEGVPSTAIREISLLKELYHPNIVLLEDVLMEPNRLYLVFEYLTMDLKKYMESLKGKQMDPALVKSYLHQMVDGILFCHSRRILHRDLKPQNLLIDNNGTIKLADFGLARAFGIPVRVYTHEVVTLWYRAPEVLLGSTRYACPIDMWSLGCIFAEMVTKRPLFHGDSEIDQLFRIFRTLGTPTDEIWPGVTQLQDYKSTFPMWTKPNIKGAVKGMDEEGLDLLEKMLIYDPAKRITAKASMRHPYFDNIPDLSDRLQPIRS</sequence>